<feature type="binding site" evidence="11">
    <location>
        <position position="443"/>
    </location>
    <ligand>
        <name>L-glutamate</name>
        <dbReference type="ChEBI" id="CHEBI:29985"/>
    </ligand>
</feature>
<comment type="function">
    <text evidence="12">Cleaves the gamma-glutamyl peptide bond of glutathione and glutathione conjugates.</text>
</comment>
<dbReference type="FunFam" id="3.60.20.40:FF:000008">
    <property type="entry name" value="Gamma-glutamyltranspeptidase (Eurofung)"/>
    <property type="match status" value="1"/>
</dbReference>
<evidence type="ECO:0000256" key="4">
    <source>
        <dbReference type="ARBA" id="ARBA00022670"/>
    </source>
</evidence>
<dbReference type="EC" id="3.4.19.13" evidence="12"/>
<comment type="catalytic activity">
    <reaction evidence="9 12">
        <text>an N-terminal (5-L-glutamyl)-[peptide] + an alpha-amino acid = 5-L-glutamyl amino acid + an N-terminal L-alpha-aminoacyl-[peptide]</text>
        <dbReference type="Rhea" id="RHEA:23904"/>
        <dbReference type="Rhea" id="RHEA-COMP:9780"/>
        <dbReference type="Rhea" id="RHEA-COMP:9795"/>
        <dbReference type="ChEBI" id="CHEBI:77644"/>
        <dbReference type="ChEBI" id="CHEBI:78597"/>
        <dbReference type="ChEBI" id="CHEBI:78599"/>
        <dbReference type="ChEBI" id="CHEBI:78608"/>
        <dbReference type="EC" id="2.3.2.2"/>
    </reaction>
</comment>
<dbReference type="MEROPS" id="T03.011"/>
<evidence type="ECO:0000256" key="11">
    <source>
        <dbReference type="PIRSR" id="PIRSR600101-2"/>
    </source>
</evidence>
<dbReference type="PANTHER" id="PTHR11686">
    <property type="entry name" value="GAMMA GLUTAMYL TRANSPEPTIDASE"/>
    <property type="match status" value="1"/>
</dbReference>
<feature type="binding site" evidence="11">
    <location>
        <begin position="471"/>
        <end position="472"/>
    </location>
    <ligand>
        <name>L-glutamate</name>
        <dbReference type="ChEBI" id="CHEBI:29985"/>
    </ligand>
</feature>
<keyword evidence="6 12" id="KW-0378">Hydrolase</keyword>
<comment type="caution">
    <text evidence="13">The sequence shown here is derived from an EMBL/GenBank/DDBJ whole genome shotgun (WGS) entry which is preliminary data.</text>
</comment>
<dbReference type="Gene3D" id="3.60.20.40">
    <property type="match status" value="1"/>
</dbReference>
<dbReference type="STRING" id="771870.F7VPK9"/>
<dbReference type="InParanoid" id="F7VPK9"/>
<evidence type="ECO:0000256" key="9">
    <source>
        <dbReference type="ARBA" id="ARBA00047417"/>
    </source>
</evidence>
<evidence type="ECO:0000313" key="14">
    <source>
        <dbReference type="Proteomes" id="UP000001881"/>
    </source>
</evidence>
<dbReference type="OrthoDB" id="1081007at2759"/>
<gene>
    <name evidence="13" type="ORF">SMAC_02443</name>
</gene>
<keyword evidence="8 12" id="KW-0012">Acyltransferase</keyword>
<sequence length="613" mass="65541">MAIVTTVGRYSGHVRLDAHLSPLLCGLAVLSQLGSVVTAVPLEFKYQRVIQNTSSEGHRGAVASESAICSEIGIDTLRKGGSAADAMVATTLCVGTIGMYHSGIGGGGFMLVRDPDGNYETVDYRETAPAAATKDMYNDDPNASVIGARSVAIPSELRGLEYVHSKYGRLPWHDLVLPSVKIARDGFKVTEDLVRYMTSASVLDDFLTHDPVWAEDFAPNGTLLGLGDTITRKRYAKTLAKIALFGADAFYTGPIADSIIALLQPLGGILTHADLANYEVSIKSALNITYRDSFRIFATDAPSSGAVTLSILKTMEQFPSSSLTSDVPLTNHRFVEAMKFAYGARQSLGDPTFITNVTSFQSSMLSPSTAKLIASKILPNSTLPLSEYDPAKNYAAESHGTSHIVTADRSGLTVSSTTTLNLLFGARLMTPDTGIILNDEMDDFSQPNKNNSFGFVPSPNNFIRAGKRPLSSICPLMVEHVGNGSLWFATGAAGGSRIISSTTQVAFNVLEGLGVHPNTTTEVVKANGVGGEGSVMRAAVAAPRLHDQLMPEVLLVEQGYGQDVYEDLRGRGHNVTWQAPGLSAVQAVMRFGNGTFVRRVRLGRLIVVGLLFR</sequence>
<name>F7VPK9_SORMK</name>
<dbReference type="PANTHER" id="PTHR11686:SF62">
    <property type="entry name" value="GLUTATHIONE HYDROLASE"/>
    <property type="match status" value="1"/>
</dbReference>
<feature type="active site" description="Nucleophile" evidence="10">
    <location>
        <position position="401"/>
    </location>
</feature>
<dbReference type="OMA" id="KDGCICA"/>
<evidence type="ECO:0000256" key="2">
    <source>
        <dbReference type="ARBA" id="ARBA00001089"/>
    </source>
</evidence>
<evidence type="ECO:0000256" key="3">
    <source>
        <dbReference type="ARBA" id="ARBA00009381"/>
    </source>
</evidence>
<reference evidence="13 14" key="1">
    <citation type="journal article" date="2010" name="PLoS Genet.">
        <title>De novo assembly of a 40 Mb eukaryotic genome from short sequence reads: Sordaria macrospora, a model organism for fungal morphogenesis.</title>
        <authorList>
            <person name="Nowrousian M."/>
            <person name="Stajich J."/>
            <person name="Chu M."/>
            <person name="Engh I."/>
            <person name="Espagne E."/>
            <person name="Halliday K."/>
            <person name="Kamerewerd J."/>
            <person name="Kempken F."/>
            <person name="Knab B."/>
            <person name="Kuo H.C."/>
            <person name="Osiewacz H.D."/>
            <person name="Poeggeler S."/>
            <person name="Read N."/>
            <person name="Seiler S."/>
            <person name="Smith K."/>
            <person name="Zickler D."/>
            <person name="Kueck U."/>
            <person name="Freitag M."/>
        </authorList>
    </citation>
    <scope>NUCLEOTIDE SEQUENCE [LARGE SCALE GENOMIC DNA]</scope>
    <source>
        <strain evidence="14">ATCC MYA-333 / DSM 997 / K(L3346) / K-hell</strain>
        <tissue evidence="13">Mycelium</tissue>
    </source>
</reference>
<dbReference type="Proteomes" id="UP000001881">
    <property type="component" value="Unassembled WGS sequence"/>
</dbReference>
<dbReference type="InterPro" id="IPR000101">
    <property type="entry name" value="GGT_peptidase"/>
</dbReference>
<keyword evidence="7" id="KW-0325">Glycoprotein</keyword>
<dbReference type="HOGENOM" id="CLU_014813_4_0_1"/>
<dbReference type="EMBL" id="CABT02000003">
    <property type="protein sequence ID" value="CCC07437.1"/>
    <property type="molecule type" value="Genomic_DNA"/>
</dbReference>
<evidence type="ECO:0000256" key="5">
    <source>
        <dbReference type="ARBA" id="ARBA00022679"/>
    </source>
</evidence>
<dbReference type="eggNOG" id="KOG2410">
    <property type="taxonomic scope" value="Eukaryota"/>
</dbReference>
<dbReference type="GO" id="GO:0036374">
    <property type="term" value="F:glutathione hydrolase activity"/>
    <property type="evidence" value="ECO:0007669"/>
    <property type="project" value="UniProtKB-UniRule"/>
</dbReference>
<evidence type="ECO:0000313" key="13">
    <source>
        <dbReference type="EMBL" id="CCC07437.1"/>
    </source>
</evidence>
<dbReference type="GO" id="GO:0103068">
    <property type="term" value="F:leukotriene C4 gamma-glutamyl transferase activity"/>
    <property type="evidence" value="ECO:0007669"/>
    <property type="project" value="UniProtKB-EC"/>
</dbReference>
<keyword evidence="4" id="KW-0645">Protease</keyword>
<dbReference type="GO" id="GO:0006751">
    <property type="term" value="P:glutathione catabolic process"/>
    <property type="evidence" value="ECO:0007669"/>
    <property type="project" value="UniProtKB-UniRule"/>
</dbReference>
<comment type="catalytic activity">
    <reaction evidence="1 12">
        <text>an S-substituted glutathione + H2O = an S-substituted L-cysteinylglycine + L-glutamate</text>
        <dbReference type="Rhea" id="RHEA:59468"/>
        <dbReference type="ChEBI" id="CHEBI:15377"/>
        <dbReference type="ChEBI" id="CHEBI:29985"/>
        <dbReference type="ChEBI" id="CHEBI:90779"/>
        <dbReference type="ChEBI" id="CHEBI:143103"/>
        <dbReference type="EC" id="3.4.19.13"/>
    </reaction>
</comment>
<evidence type="ECO:0000256" key="12">
    <source>
        <dbReference type="RuleBase" id="RU368068"/>
    </source>
</evidence>
<dbReference type="GO" id="GO:0005886">
    <property type="term" value="C:plasma membrane"/>
    <property type="evidence" value="ECO:0007669"/>
    <property type="project" value="TreeGrafter"/>
</dbReference>
<dbReference type="AlphaFoldDB" id="F7VPK9"/>
<evidence type="ECO:0000256" key="8">
    <source>
        <dbReference type="ARBA" id="ARBA00023315"/>
    </source>
</evidence>
<dbReference type="KEGG" id="smp:10808331"/>
<protein>
    <recommendedName>
        <fullName evidence="12">Glutathione hydrolase</fullName>
        <ecNumber evidence="12">2.3.2.2</ecNumber>
        <ecNumber evidence="12">3.4.19.13</ecNumber>
    </recommendedName>
    <alternativeName>
        <fullName evidence="12">Gamma-glutamyltransferase</fullName>
    </alternativeName>
    <alternativeName>
        <fullName evidence="12">Gamma-glutamyltranspeptidase</fullName>
    </alternativeName>
</protein>
<evidence type="ECO:0000256" key="7">
    <source>
        <dbReference type="ARBA" id="ARBA00023180"/>
    </source>
</evidence>
<dbReference type="GeneID" id="10808331"/>
<comment type="catalytic activity">
    <reaction evidence="2 12">
        <text>glutathione + H2O = L-cysteinylglycine + L-glutamate</text>
        <dbReference type="Rhea" id="RHEA:28807"/>
        <dbReference type="ChEBI" id="CHEBI:15377"/>
        <dbReference type="ChEBI" id="CHEBI:29985"/>
        <dbReference type="ChEBI" id="CHEBI:57925"/>
        <dbReference type="ChEBI" id="CHEBI:61694"/>
        <dbReference type="EC" id="3.4.19.13"/>
    </reaction>
</comment>
<dbReference type="UniPathway" id="UPA00204"/>
<feature type="binding site" evidence="11">
    <location>
        <position position="125"/>
    </location>
    <ligand>
        <name>L-glutamate</name>
        <dbReference type="ChEBI" id="CHEBI:29985"/>
    </ligand>
</feature>
<dbReference type="InterPro" id="IPR043137">
    <property type="entry name" value="GGT_ssub_C"/>
</dbReference>
<comment type="similarity">
    <text evidence="3">Belongs to the gamma-glutamyltransferase family.</text>
</comment>
<accession>F7VPK9</accession>
<comment type="pathway">
    <text evidence="12">Sulfur metabolism; glutathione metabolism.</text>
</comment>
<dbReference type="PRINTS" id="PR01210">
    <property type="entry name" value="GGTRANSPTASE"/>
</dbReference>
<dbReference type="SUPFAM" id="SSF56235">
    <property type="entry name" value="N-terminal nucleophile aminohydrolases (Ntn hydrolases)"/>
    <property type="match status" value="1"/>
</dbReference>
<dbReference type="FunCoup" id="F7VPK9">
    <property type="interactions" value="148"/>
</dbReference>
<dbReference type="GO" id="GO:0006508">
    <property type="term" value="P:proteolysis"/>
    <property type="evidence" value="ECO:0007669"/>
    <property type="project" value="UniProtKB-KW"/>
</dbReference>
<evidence type="ECO:0000256" key="1">
    <source>
        <dbReference type="ARBA" id="ARBA00001049"/>
    </source>
</evidence>
<evidence type="ECO:0000256" key="10">
    <source>
        <dbReference type="PIRSR" id="PIRSR600101-1"/>
    </source>
</evidence>
<feature type="binding site" evidence="11">
    <location>
        <position position="495"/>
    </location>
    <ligand>
        <name>L-glutamate</name>
        <dbReference type="ChEBI" id="CHEBI:29985"/>
    </ligand>
</feature>
<dbReference type="Gene3D" id="1.10.246.130">
    <property type="match status" value="1"/>
</dbReference>
<dbReference type="Pfam" id="PF01019">
    <property type="entry name" value="G_glu_transpept"/>
    <property type="match status" value="1"/>
</dbReference>
<keyword evidence="14" id="KW-1185">Reference proteome</keyword>
<dbReference type="FunFam" id="1.10.246.130:FF:000005">
    <property type="entry name" value="Gamma-glutamyltranspeptidase 1, putative"/>
    <property type="match status" value="1"/>
</dbReference>
<feature type="binding site" evidence="11">
    <location>
        <begin position="419"/>
        <end position="421"/>
    </location>
    <ligand>
        <name>L-glutamate</name>
        <dbReference type="ChEBI" id="CHEBI:29985"/>
    </ligand>
</feature>
<organism evidence="13 14">
    <name type="scientific">Sordaria macrospora (strain ATCC MYA-333 / DSM 997 / K(L3346) / K-hell)</name>
    <dbReference type="NCBI Taxonomy" id="771870"/>
    <lineage>
        <taxon>Eukaryota</taxon>
        <taxon>Fungi</taxon>
        <taxon>Dikarya</taxon>
        <taxon>Ascomycota</taxon>
        <taxon>Pezizomycotina</taxon>
        <taxon>Sordariomycetes</taxon>
        <taxon>Sordariomycetidae</taxon>
        <taxon>Sordariales</taxon>
        <taxon>Sordariaceae</taxon>
        <taxon>Sordaria</taxon>
    </lineage>
</organism>
<dbReference type="VEuPathDB" id="FungiDB:SMAC_02443"/>
<evidence type="ECO:0000256" key="6">
    <source>
        <dbReference type="ARBA" id="ARBA00022801"/>
    </source>
</evidence>
<keyword evidence="5 12" id="KW-0808">Transferase</keyword>
<proteinExistence type="inferred from homology"/>
<dbReference type="InterPro" id="IPR029055">
    <property type="entry name" value="Ntn_hydrolases_N"/>
</dbReference>
<dbReference type="EC" id="2.3.2.2" evidence="12"/>
<dbReference type="InterPro" id="IPR043138">
    <property type="entry name" value="GGT_lsub"/>
</dbReference>